<gene>
    <name evidence="2" type="ORF">DPMN_167056</name>
</gene>
<keyword evidence="3" id="KW-1185">Reference proteome</keyword>
<evidence type="ECO:0000313" key="3">
    <source>
        <dbReference type="Proteomes" id="UP000828390"/>
    </source>
</evidence>
<name>A0A9D4EZ45_DREPO</name>
<feature type="region of interest" description="Disordered" evidence="1">
    <location>
        <begin position="1"/>
        <end position="59"/>
    </location>
</feature>
<evidence type="ECO:0000256" key="1">
    <source>
        <dbReference type="SAM" id="MobiDB-lite"/>
    </source>
</evidence>
<proteinExistence type="predicted"/>
<comment type="caution">
    <text evidence="2">The sequence shown here is derived from an EMBL/GenBank/DDBJ whole genome shotgun (WGS) entry which is preliminary data.</text>
</comment>
<dbReference type="Proteomes" id="UP000828390">
    <property type="component" value="Unassembled WGS sequence"/>
</dbReference>
<evidence type="ECO:0000313" key="2">
    <source>
        <dbReference type="EMBL" id="KAH3788892.1"/>
    </source>
</evidence>
<protein>
    <submittedName>
        <fullName evidence="2">Uncharacterized protein</fullName>
    </submittedName>
</protein>
<accession>A0A9D4EZ45</accession>
<sequence>MVACAVGYPARQRDDDGTAGYLGGAKSPPAGERLPAQGAGSQRRRRRGHERLGVLHFKR</sequence>
<organism evidence="2 3">
    <name type="scientific">Dreissena polymorpha</name>
    <name type="common">Zebra mussel</name>
    <name type="synonym">Mytilus polymorpha</name>
    <dbReference type="NCBI Taxonomy" id="45954"/>
    <lineage>
        <taxon>Eukaryota</taxon>
        <taxon>Metazoa</taxon>
        <taxon>Spiralia</taxon>
        <taxon>Lophotrochozoa</taxon>
        <taxon>Mollusca</taxon>
        <taxon>Bivalvia</taxon>
        <taxon>Autobranchia</taxon>
        <taxon>Heteroconchia</taxon>
        <taxon>Euheterodonta</taxon>
        <taxon>Imparidentia</taxon>
        <taxon>Neoheterodontei</taxon>
        <taxon>Myida</taxon>
        <taxon>Dreissenoidea</taxon>
        <taxon>Dreissenidae</taxon>
        <taxon>Dreissena</taxon>
    </lineage>
</organism>
<reference evidence="2" key="1">
    <citation type="journal article" date="2019" name="bioRxiv">
        <title>The Genome of the Zebra Mussel, Dreissena polymorpha: A Resource for Invasive Species Research.</title>
        <authorList>
            <person name="McCartney M.A."/>
            <person name="Auch B."/>
            <person name="Kono T."/>
            <person name="Mallez S."/>
            <person name="Zhang Y."/>
            <person name="Obille A."/>
            <person name="Becker A."/>
            <person name="Abrahante J.E."/>
            <person name="Garbe J."/>
            <person name="Badalamenti J.P."/>
            <person name="Herman A."/>
            <person name="Mangelson H."/>
            <person name="Liachko I."/>
            <person name="Sullivan S."/>
            <person name="Sone E.D."/>
            <person name="Koren S."/>
            <person name="Silverstein K.A.T."/>
            <person name="Beckman K.B."/>
            <person name="Gohl D.M."/>
        </authorList>
    </citation>
    <scope>NUCLEOTIDE SEQUENCE</scope>
    <source>
        <strain evidence="2">Duluth1</strain>
        <tissue evidence="2">Whole animal</tissue>
    </source>
</reference>
<reference evidence="2" key="2">
    <citation type="submission" date="2020-11" db="EMBL/GenBank/DDBJ databases">
        <authorList>
            <person name="McCartney M.A."/>
            <person name="Auch B."/>
            <person name="Kono T."/>
            <person name="Mallez S."/>
            <person name="Becker A."/>
            <person name="Gohl D.M."/>
            <person name="Silverstein K.A.T."/>
            <person name="Koren S."/>
            <person name="Bechman K.B."/>
            <person name="Herman A."/>
            <person name="Abrahante J.E."/>
            <person name="Garbe J."/>
        </authorList>
    </citation>
    <scope>NUCLEOTIDE SEQUENCE</scope>
    <source>
        <strain evidence="2">Duluth1</strain>
        <tissue evidence="2">Whole animal</tissue>
    </source>
</reference>
<dbReference type="EMBL" id="JAIWYP010000008">
    <property type="protein sequence ID" value="KAH3788892.1"/>
    <property type="molecule type" value="Genomic_DNA"/>
</dbReference>
<dbReference type="AlphaFoldDB" id="A0A9D4EZ45"/>